<accession>A0ABT9UEG7</accession>
<name>A0ABT9UEG7_9MICC</name>
<dbReference type="Pfam" id="PF00704">
    <property type="entry name" value="Glyco_hydro_18"/>
    <property type="match status" value="1"/>
</dbReference>
<dbReference type="Proteomes" id="UP001226389">
    <property type="component" value="Unassembled WGS sequence"/>
</dbReference>
<feature type="domain" description="GH18" evidence="3">
    <location>
        <begin position="7"/>
        <end position="264"/>
    </location>
</feature>
<dbReference type="EMBL" id="JAUSSY010000004">
    <property type="protein sequence ID" value="MDQ0118036.1"/>
    <property type="molecule type" value="Genomic_DNA"/>
</dbReference>
<organism evidence="4 5">
    <name type="scientific">Pseudarthrobacter defluvii</name>
    <dbReference type="NCBI Taxonomy" id="410837"/>
    <lineage>
        <taxon>Bacteria</taxon>
        <taxon>Bacillati</taxon>
        <taxon>Actinomycetota</taxon>
        <taxon>Actinomycetes</taxon>
        <taxon>Micrococcales</taxon>
        <taxon>Micrococcaceae</taxon>
        <taxon>Pseudarthrobacter</taxon>
    </lineage>
</organism>
<dbReference type="SUPFAM" id="SSF51445">
    <property type="entry name" value="(Trans)glycosidases"/>
    <property type="match status" value="1"/>
</dbReference>
<evidence type="ECO:0000256" key="1">
    <source>
        <dbReference type="ARBA" id="ARBA00022801"/>
    </source>
</evidence>
<dbReference type="Gene3D" id="3.20.20.80">
    <property type="entry name" value="Glycosidases"/>
    <property type="match status" value="1"/>
</dbReference>
<evidence type="ECO:0000256" key="2">
    <source>
        <dbReference type="ARBA" id="ARBA00023295"/>
    </source>
</evidence>
<dbReference type="PROSITE" id="PS51910">
    <property type="entry name" value="GH18_2"/>
    <property type="match status" value="1"/>
</dbReference>
<dbReference type="InterPro" id="IPR017853">
    <property type="entry name" value="GH"/>
</dbReference>
<reference evidence="4 5" key="1">
    <citation type="submission" date="2023-07" db="EMBL/GenBank/DDBJ databases">
        <title>Sorghum-associated microbial communities from plants grown in Nebraska, USA.</title>
        <authorList>
            <person name="Schachtman D."/>
        </authorList>
    </citation>
    <scope>NUCLEOTIDE SEQUENCE [LARGE SCALE GENOMIC DNA]</scope>
    <source>
        <strain evidence="4 5">DS994</strain>
    </source>
</reference>
<sequence>MARLPNKIAAVYWTRWNSAIRLTQVPQSYNVLYLFAAGRSGANGRIEWGMNDIAADIKTVRARGQRVVLSTGGEGQGINFTSRAVSQRFVDSVVRINSELGGTLADPLIDGVDFNTFEAGATPNTVEYLWMFEELKRLFGRDFGITAPAAPWKAVDQAMIREALSKNLMTYAGLQFYDGPGLADPAYIVNATRDWVKNVAGGDASKIVVGFGMENMSNYSSIEQILAAWRTIEKEFPTIGGAFLWQHKSDYDHGWVFAQELPPLILAIAVPGQLAATPPPAPTQPPGPVVRIGSACYPLAGVDITRERNRLVAYTDNVRLTPTDPYGCEVIVTGGKVQDINDRQVYEATRGTPIPEGGFVLSGHGEARIWLLANAQVGALVEGIA</sequence>
<dbReference type="PANTHER" id="PTHR45708">
    <property type="entry name" value="ENDOCHITINASE"/>
    <property type="match status" value="1"/>
</dbReference>
<keyword evidence="2" id="KW-0326">Glycosidase</keyword>
<dbReference type="InterPro" id="IPR050542">
    <property type="entry name" value="Glycosyl_Hydrlase18_Chitinase"/>
</dbReference>
<keyword evidence="5" id="KW-1185">Reference proteome</keyword>
<evidence type="ECO:0000313" key="4">
    <source>
        <dbReference type="EMBL" id="MDQ0118036.1"/>
    </source>
</evidence>
<evidence type="ECO:0000313" key="5">
    <source>
        <dbReference type="Proteomes" id="UP001226389"/>
    </source>
</evidence>
<proteinExistence type="predicted"/>
<dbReference type="PANTHER" id="PTHR45708:SF49">
    <property type="entry name" value="ENDOCHITINASE"/>
    <property type="match status" value="1"/>
</dbReference>
<evidence type="ECO:0000259" key="3">
    <source>
        <dbReference type="PROSITE" id="PS51910"/>
    </source>
</evidence>
<dbReference type="RefSeq" id="WP_307488849.1">
    <property type="nucleotide sequence ID" value="NZ_JAUSSY010000004.1"/>
</dbReference>
<gene>
    <name evidence="4" type="ORF">J2T22_001213</name>
</gene>
<protein>
    <recommendedName>
        <fullName evidence="3">GH18 domain-containing protein</fullName>
    </recommendedName>
</protein>
<comment type="caution">
    <text evidence="4">The sequence shown here is derived from an EMBL/GenBank/DDBJ whole genome shotgun (WGS) entry which is preliminary data.</text>
</comment>
<keyword evidence="1" id="KW-0378">Hydrolase</keyword>
<dbReference type="InterPro" id="IPR001223">
    <property type="entry name" value="Glyco_hydro18_cat"/>
</dbReference>